<feature type="transmembrane region" description="Helical" evidence="1">
    <location>
        <begin position="380"/>
        <end position="404"/>
    </location>
</feature>
<dbReference type="EMBL" id="JADPRT010000001">
    <property type="protein sequence ID" value="MBF9066792.1"/>
    <property type="molecule type" value="Genomic_DNA"/>
</dbReference>
<feature type="transmembrane region" description="Helical" evidence="1">
    <location>
        <begin position="200"/>
        <end position="217"/>
    </location>
</feature>
<comment type="caution">
    <text evidence="2">The sequence shown here is derived from an EMBL/GenBank/DDBJ whole genome shotgun (WGS) entry which is preliminary data.</text>
</comment>
<feature type="transmembrane region" description="Helical" evidence="1">
    <location>
        <begin position="136"/>
        <end position="155"/>
    </location>
</feature>
<accession>A0A931B164</accession>
<keyword evidence="3" id="KW-1185">Reference proteome</keyword>
<keyword evidence="1" id="KW-0472">Membrane</keyword>
<feature type="transmembrane region" description="Helical" evidence="1">
    <location>
        <begin position="317"/>
        <end position="335"/>
    </location>
</feature>
<feature type="transmembrane region" description="Helical" evidence="1">
    <location>
        <begin position="32"/>
        <end position="53"/>
    </location>
</feature>
<feature type="transmembrane region" description="Helical" evidence="1">
    <location>
        <begin position="250"/>
        <end position="271"/>
    </location>
</feature>
<organism evidence="2 3">
    <name type="scientific">Streptacidiphilus fuscans</name>
    <dbReference type="NCBI Taxonomy" id="2789292"/>
    <lineage>
        <taxon>Bacteria</taxon>
        <taxon>Bacillati</taxon>
        <taxon>Actinomycetota</taxon>
        <taxon>Actinomycetes</taxon>
        <taxon>Kitasatosporales</taxon>
        <taxon>Streptomycetaceae</taxon>
        <taxon>Streptacidiphilus</taxon>
    </lineage>
</organism>
<proteinExistence type="predicted"/>
<evidence type="ECO:0008006" key="4">
    <source>
        <dbReference type="Google" id="ProtNLM"/>
    </source>
</evidence>
<reference evidence="2" key="1">
    <citation type="submission" date="2020-11" db="EMBL/GenBank/DDBJ databases">
        <title>Isolation and identification of active actinomycetes.</title>
        <authorList>
            <person name="Yu B."/>
        </authorList>
    </citation>
    <scope>NUCLEOTIDE SEQUENCE</scope>
    <source>
        <strain evidence="2">NEAU-YB345</strain>
    </source>
</reference>
<feature type="transmembrane region" description="Helical" evidence="1">
    <location>
        <begin position="291"/>
        <end position="310"/>
    </location>
</feature>
<feature type="transmembrane region" description="Helical" evidence="1">
    <location>
        <begin position="104"/>
        <end position="124"/>
    </location>
</feature>
<dbReference type="Proteomes" id="UP000657385">
    <property type="component" value="Unassembled WGS sequence"/>
</dbReference>
<sequence>MTTSVTGSVPRAAGATGSDAGRRLRIRRGQALDALLVVGVFLLALPVCVRLPWDGDLGVHLATALRAAASPGAPVDPLTGTTESSPYYSPLTIPQGLFGRLTGLSAHAVVSISAACFVLVLAIGVVRLTRCFTDRLLAPALAMALLVGLWGWQLFDWSGFPSLNSLALGVGYPSTAALALTLNLWAWCRRRSTRDGGARPGLWLSAMGACLGVILLIHQFTGIAAGLGLAAMACGPLWRKARTRPDRLRLLAHAAGAVVVCAVVVSVWPYYDFWALGGSADALNRIHQPLYLAMGRHYGLALLGVPALALRFRRDRLDPLALLFVSSLGLFAAGGLTHEWAMGRILPAVMLSAQLALAYELLPTRSESARTGVARLLRPVALAVTGVAAAVGLWTQAGVLAFALPGLQAPLTDAGVHVVALWDASTWHFPSAQTTAATGTLMTEDYYMLRVAPAHGMPTVAPAYMDVFLTDSTARSDATWAFFNPATTHAERLATLRRYHVRWIGVPAGTLPSDLSGDVRLVSSEPYGLSLYAVAPAAS</sequence>
<feature type="transmembrane region" description="Helical" evidence="1">
    <location>
        <begin position="223"/>
        <end position="238"/>
    </location>
</feature>
<dbReference type="AlphaFoldDB" id="A0A931B164"/>
<gene>
    <name evidence="2" type="ORF">I2501_01910</name>
</gene>
<evidence type="ECO:0000256" key="1">
    <source>
        <dbReference type="SAM" id="Phobius"/>
    </source>
</evidence>
<evidence type="ECO:0000313" key="2">
    <source>
        <dbReference type="EMBL" id="MBF9066792.1"/>
    </source>
</evidence>
<keyword evidence="1" id="KW-0812">Transmembrane</keyword>
<evidence type="ECO:0000313" key="3">
    <source>
        <dbReference type="Proteomes" id="UP000657385"/>
    </source>
</evidence>
<feature type="transmembrane region" description="Helical" evidence="1">
    <location>
        <begin position="167"/>
        <end position="188"/>
    </location>
</feature>
<name>A0A931B164_9ACTN</name>
<dbReference type="RefSeq" id="WP_196191972.1">
    <property type="nucleotide sequence ID" value="NZ_JADPRT010000001.1"/>
</dbReference>
<feature type="transmembrane region" description="Helical" evidence="1">
    <location>
        <begin position="341"/>
        <end position="359"/>
    </location>
</feature>
<keyword evidence="1" id="KW-1133">Transmembrane helix</keyword>
<protein>
    <recommendedName>
        <fullName evidence="4">Integral membrane protein</fullName>
    </recommendedName>
</protein>